<dbReference type="EMBL" id="UINC01013658">
    <property type="protein sequence ID" value="SVA58855.1"/>
    <property type="molecule type" value="Genomic_DNA"/>
</dbReference>
<dbReference type="FunFam" id="1.10.287.3510:FF:000001">
    <property type="entry name" value="NADH-quinone oxidoreductase subunit K"/>
    <property type="match status" value="1"/>
</dbReference>
<dbReference type="Gene3D" id="1.10.287.3510">
    <property type="match status" value="1"/>
</dbReference>
<evidence type="ECO:0000256" key="1">
    <source>
        <dbReference type="ARBA" id="ARBA00004141"/>
    </source>
</evidence>
<evidence type="ECO:0000256" key="4">
    <source>
        <dbReference type="ARBA" id="ARBA00022692"/>
    </source>
</evidence>
<dbReference type="PANTHER" id="PTHR11434">
    <property type="entry name" value="NADH-UBIQUINONE OXIDOREDUCTASE SUBUNIT ND4L"/>
    <property type="match status" value="1"/>
</dbReference>
<dbReference type="GO" id="GO:0016651">
    <property type="term" value="F:oxidoreductase activity, acting on NAD(P)H"/>
    <property type="evidence" value="ECO:0007669"/>
    <property type="project" value="InterPro"/>
</dbReference>
<feature type="transmembrane region" description="Helical" evidence="7">
    <location>
        <begin position="45"/>
        <end position="68"/>
    </location>
</feature>
<evidence type="ECO:0000256" key="3">
    <source>
        <dbReference type="ARBA" id="ARBA00022448"/>
    </source>
</evidence>
<evidence type="ECO:0000256" key="2">
    <source>
        <dbReference type="ARBA" id="ARBA00010519"/>
    </source>
</evidence>
<sequence>MGAFTRRNAIVVLFSVEIMLNAANLNFIAFWRYSVNPEQLHGPMFTLFAIAVAAAEVAVGLALVIAVYRHFKTVDLESMDTLREE</sequence>
<dbReference type="HAMAP" id="MF_01456">
    <property type="entry name" value="NDH1_NuoK"/>
    <property type="match status" value="1"/>
</dbReference>
<dbReference type="InterPro" id="IPR039428">
    <property type="entry name" value="NUOK/Mnh_C1-like"/>
</dbReference>
<gene>
    <name evidence="8" type="ORF">METZ01_LOCUS111709</name>
</gene>
<proteinExistence type="inferred from homology"/>
<keyword evidence="6 7" id="KW-0472">Membrane</keyword>
<keyword evidence="5 7" id="KW-1133">Transmembrane helix</keyword>
<keyword evidence="4 7" id="KW-0812">Transmembrane</keyword>
<dbReference type="NCBIfam" id="NF004320">
    <property type="entry name" value="PRK05715.1-2"/>
    <property type="match status" value="1"/>
</dbReference>
<reference evidence="8" key="1">
    <citation type="submission" date="2018-05" db="EMBL/GenBank/DDBJ databases">
        <authorList>
            <person name="Lanie J.A."/>
            <person name="Ng W.-L."/>
            <person name="Kazmierczak K.M."/>
            <person name="Andrzejewski T.M."/>
            <person name="Davidsen T.M."/>
            <person name="Wayne K.J."/>
            <person name="Tettelin H."/>
            <person name="Glass J.I."/>
            <person name="Rusch D."/>
            <person name="Podicherti R."/>
            <person name="Tsui H.-C.T."/>
            <person name="Winkler M.E."/>
        </authorList>
    </citation>
    <scope>NUCLEOTIDE SEQUENCE</scope>
</reference>
<keyword evidence="3" id="KW-0813">Transport</keyword>
<evidence type="ECO:0000313" key="8">
    <source>
        <dbReference type="EMBL" id="SVA58855.1"/>
    </source>
</evidence>
<dbReference type="Pfam" id="PF00420">
    <property type="entry name" value="Oxidored_q2"/>
    <property type="match status" value="1"/>
</dbReference>
<evidence type="ECO:0000256" key="5">
    <source>
        <dbReference type="ARBA" id="ARBA00022989"/>
    </source>
</evidence>
<dbReference type="PANTHER" id="PTHR11434:SF16">
    <property type="entry name" value="NADH-UBIQUINONE OXIDOREDUCTASE CHAIN 4L"/>
    <property type="match status" value="1"/>
</dbReference>
<organism evidence="8">
    <name type="scientific">marine metagenome</name>
    <dbReference type="NCBI Taxonomy" id="408172"/>
    <lineage>
        <taxon>unclassified sequences</taxon>
        <taxon>metagenomes</taxon>
        <taxon>ecological metagenomes</taxon>
    </lineage>
</organism>
<feature type="transmembrane region" description="Helical" evidence="7">
    <location>
        <begin position="12"/>
        <end position="33"/>
    </location>
</feature>
<accession>A0A381X298</accession>
<comment type="similarity">
    <text evidence="2">Belongs to the complex I subunit 4L family.</text>
</comment>
<name>A0A381X298_9ZZZZ</name>
<dbReference type="AlphaFoldDB" id="A0A381X298"/>
<protein>
    <submittedName>
        <fullName evidence="8">Uncharacterized protein</fullName>
    </submittedName>
</protein>
<comment type="subcellular location">
    <subcellularLocation>
        <location evidence="1">Membrane</location>
        <topology evidence="1">Multi-pass membrane protein</topology>
    </subcellularLocation>
</comment>
<evidence type="ECO:0000256" key="7">
    <source>
        <dbReference type="SAM" id="Phobius"/>
    </source>
</evidence>
<dbReference type="GO" id="GO:0042773">
    <property type="term" value="P:ATP synthesis coupled electron transport"/>
    <property type="evidence" value="ECO:0007669"/>
    <property type="project" value="InterPro"/>
</dbReference>
<dbReference type="InterPro" id="IPR001133">
    <property type="entry name" value="NADH_UbQ_OxRdtase_chain4L/K"/>
</dbReference>
<dbReference type="GO" id="GO:0030964">
    <property type="term" value="C:NADH dehydrogenase complex"/>
    <property type="evidence" value="ECO:0007669"/>
    <property type="project" value="TreeGrafter"/>
</dbReference>
<evidence type="ECO:0000256" key="6">
    <source>
        <dbReference type="ARBA" id="ARBA00023136"/>
    </source>
</evidence>